<dbReference type="Proteomes" id="UP000727506">
    <property type="component" value="Unassembled WGS sequence"/>
</dbReference>
<proteinExistence type="predicted"/>
<feature type="transmembrane region" description="Helical" evidence="1">
    <location>
        <begin position="102"/>
        <end position="135"/>
    </location>
</feature>
<protein>
    <submittedName>
        <fullName evidence="2">DUF4956 domain-containing protein</fullName>
    </submittedName>
</protein>
<dbReference type="InterPro" id="IPR032531">
    <property type="entry name" value="DUF4956"/>
</dbReference>
<name>A0A943V1M8_9ACTN</name>
<organism evidence="2 3">
    <name type="scientific">Slackia piriformis</name>
    <dbReference type="NCBI Taxonomy" id="626934"/>
    <lineage>
        <taxon>Bacteria</taxon>
        <taxon>Bacillati</taxon>
        <taxon>Actinomycetota</taxon>
        <taxon>Coriobacteriia</taxon>
        <taxon>Eggerthellales</taxon>
        <taxon>Eggerthellaceae</taxon>
        <taxon>Slackia</taxon>
    </lineage>
</organism>
<gene>
    <name evidence="2" type="ORF">KH142_06945</name>
</gene>
<evidence type="ECO:0000256" key="1">
    <source>
        <dbReference type="SAM" id="Phobius"/>
    </source>
</evidence>
<dbReference type="AlphaFoldDB" id="A0A943V1M8"/>
<accession>A0A943V1M8</accession>
<keyword evidence="1" id="KW-0812">Transmembrane</keyword>
<evidence type="ECO:0000313" key="3">
    <source>
        <dbReference type="Proteomes" id="UP000727506"/>
    </source>
</evidence>
<sequence>MLDSVFSSVLAGVESAAVDISATGFSACCAASLVLGAAVACIYMFRHTYSKNFVVTLALLPVIVQMVIMLVNGNIGAGIAVMDVFNLVRFRSIPGSAKDIGSVFLAMAVGLATGMGFIGLAVLFVAVVAVANLVYVLSPFGGKARIDKTLRIVVPEDFEYEGAFDGVLSRFASEHELVSVETTNMGSLYQLEYRVRLLRDGEQKKLLDEIRCHNGNLKVSLATTAGAKEVL</sequence>
<comment type="caution">
    <text evidence="2">The sequence shown here is derived from an EMBL/GenBank/DDBJ whole genome shotgun (WGS) entry which is preliminary data.</text>
</comment>
<keyword evidence="1" id="KW-1133">Transmembrane helix</keyword>
<feature type="transmembrane region" description="Helical" evidence="1">
    <location>
        <begin position="57"/>
        <end position="82"/>
    </location>
</feature>
<dbReference type="Pfam" id="PF16316">
    <property type="entry name" value="DUF4956"/>
    <property type="match status" value="1"/>
</dbReference>
<dbReference type="EMBL" id="JAGZSV010000132">
    <property type="protein sequence ID" value="MBS6941195.1"/>
    <property type="molecule type" value="Genomic_DNA"/>
</dbReference>
<feature type="transmembrane region" description="Helical" evidence="1">
    <location>
        <begin position="20"/>
        <end position="45"/>
    </location>
</feature>
<evidence type="ECO:0000313" key="2">
    <source>
        <dbReference type="EMBL" id="MBS6941195.1"/>
    </source>
</evidence>
<reference evidence="2" key="1">
    <citation type="submission" date="2021-02" db="EMBL/GenBank/DDBJ databases">
        <title>Infant gut strain persistence is associated with maternal origin, phylogeny, and functional potential including surface adhesion and iron acquisition.</title>
        <authorList>
            <person name="Lou Y.C."/>
        </authorList>
    </citation>
    <scope>NUCLEOTIDE SEQUENCE</scope>
    <source>
        <strain evidence="2">L2_039_000G1_dasL2_039_000G1_concoct_11</strain>
    </source>
</reference>
<keyword evidence="1" id="KW-0472">Membrane</keyword>